<dbReference type="Proteomes" id="UP000298595">
    <property type="component" value="Plasmid p1"/>
</dbReference>
<accession>A0A4D8PQI8</accession>
<dbReference type="PROSITE" id="PS51257">
    <property type="entry name" value="PROKAR_LIPOPROTEIN"/>
    <property type="match status" value="1"/>
</dbReference>
<gene>
    <name evidence="1" type="ORF">D3093_19560</name>
</gene>
<geneLocation type="plasmid" evidence="1 2">
    <name>p1</name>
</geneLocation>
<reference evidence="1 2" key="1">
    <citation type="submission" date="2018-09" db="EMBL/GenBank/DDBJ databases">
        <title>Whole genome based analysis of evolution and adaptive divergence in Indian and Brazilian strains of Azospirillum brasilense.</title>
        <authorList>
            <person name="Singh C."/>
            <person name="Tripathi A.K."/>
        </authorList>
    </citation>
    <scope>NUCLEOTIDE SEQUENCE [LARGE SCALE GENOMIC DNA]</scope>
    <source>
        <strain evidence="1 2">MTCC4035</strain>
        <plasmid evidence="1 2">p1</plasmid>
    </source>
</reference>
<name>A0A4D8PQI8_9PROT</name>
<dbReference type="KEGG" id="aare:D3093_19560"/>
<evidence type="ECO:0000313" key="1">
    <source>
        <dbReference type="EMBL" id="QCN97431.1"/>
    </source>
</evidence>
<dbReference type="EMBL" id="CP032322">
    <property type="protein sequence ID" value="QCN97431.1"/>
    <property type="molecule type" value="Genomic_DNA"/>
</dbReference>
<organism evidence="1 2">
    <name type="scientific">Azospirillum argentinense</name>
    <dbReference type="NCBI Taxonomy" id="2970906"/>
    <lineage>
        <taxon>Bacteria</taxon>
        <taxon>Pseudomonadati</taxon>
        <taxon>Pseudomonadota</taxon>
        <taxon>Alphaproteobacteria</taxon>
        <taxon>Rhodospirillales</taxon>
        <taxon>Azospirillaceae</taxon>
        <taxon>Azospirillum</taxon>
    </lineage>
</organism>
<evidence type="ECO:0000313" key="2">
    <source>
        <dbReference type="Proteomes" id="UP000298595"/>
    </source>
</evidence>
<sequence length="179" mass="18881">MSPGKEAPPVLPHLPPLRRSAAVLLLVVAGGLAGCADPRADVALAAQSALVGLPKGTLLSCAGVPHRQAASGALEFFTYRAGSIDYYAPPPPPVGYGWGYPWGYPGWRHRGLDYDPWDYYPPRAGDVVDNRCEATFTLRNGAVEQLVYRASSVGACAAVVQNCMALVPQSLPPRPTPSG</sequence>
<keyword evidence="1" id="KW-0614">Plasmid</keyword>
<proteinExistence type="predicted"/>
<protein>
    <submittedName>
        <fullName evidence="1">Uncharacterized protein</fullName>
    </submittedName>
</protein>
<dbReference type="AlphaFoldDB" id="A0A4D8PQI8"/>